<feature type="compositionally biased region" description="Polar residues" evidence="1">
    <location>
        <begin position="392"/>
        <end position="404"/>
    </location>
</feature>
<feature type="region of interest" description="Disordered" evidence="1">
    <location>
        <begin position="227"/>
        <end position="249"/>
    </location>
</feature>
<evidence type="ECO:0000313" key="2">
    <source>
        <dbReference type="EMBL" id="KAJ8954990.1"/>
    </source>
</evidence>
<evidence type="ECO:0000313" key="3">
    <source>
        <dbReference type="Proteomes" id="UP001162162"/>
    </source>
</evidence>
<dbReference type="InterPro" id="IPR036397">
    <property type="entry name" value="RNaseH_sf"/>
</dbReference>
<evidence type="ECO:0000256" key="1">
    <source>
        <dbReference type="SAM" id="MobiDB-lite"/>
    </source>
</evidence>
<feature type="compositionally biased region" description="Polar residues" evidence="1">
    <location>
        <begin position="235"/>
        <end position="249"/>
    </location>
</feature>
<dbReference type="Gene3D" id="3.30.420.10">
    <property type="entry name" value="Ribonuclease H-like superfamily/Ribonuclease H"/>
    <property type="match status" value="1"/>
</dbReference>
<dbReference type="EMBL" id="JAPWTK010000041">
    <property type="protein sequence ID" value="KAJ8954990.1"/>
    <property type="molecule type" value="Genomic_DNA"/>
</dbReference>
<comment type="caution">
    <text evidence="2">The sequence shown here is derived from an EMBL/GenBank/DDBJ whole genome shotgun (WGS) entry which is preliminary data.</text>
</comment>
<dbReference type="GO" id="GO:0005634">
    <property type="term" value="C:nucleus"/>
    <property type="evidence" value="ECO:0007669"/>
    <property type="project" value="TreeGrafter"/>
</dbReference>
<feature type="compositionally biased region" description="Acidic residues" evidence="1">
    <location>
        <begin position="450"/>
        <end position="467"/>
    </location>
</feature>
<reference evidence="2" key="1">
    <citation type="journal article" date="2023" name="Insect Mol. Biol.">
        <title>Genome sequencing provides insights into the evolution of gene families encoding plant cell wall-degrading enzymes in longhorned beetles.</title>
        <authorList>
            <person name="Shin N.R."/>
            <person name="Okamura Y."/>
            <person name="Kirsch R."/>
            <person name="Pauchet Y."/>
        </authorList>
    </citation>
    <scope>NUCLEOTIDE SEQUENCE</scope>
    <source>
        <strain evidence="2">AMC_N1</strain>
    </source>
</reference>
<dbReference type="Proteomes" id="UP001162162">
    <property type="component" value="Unassembled WGS sequence"/>
</dbReference>
<sequence length="609" mass="69143">MSANVGLSRSTTSKILHEQQLRAYHYSPAQNLLPGDFLARMQFCEFILRQNGQDAYFVNKILFTDEATFTRRGIFNRKNCYIWADQNPNATWARHFQHEFKINIWPLTFKEAQWTKTTPQNLNQICQNECKEIQKQIDALIEHKCKQLCKTSFNSKCNTIHLEQWMKGQLDRELPPDTPEMEPVYEEWTEEMLRKRSEELQLIDSEGNIISSTTEIKRNESRCEEVILSDHDQSPSKSTTTESQVTVRSSPLMPETVSVCRQCHKNCLSSSATVNGSTKNFSDSNSNMGSTVAVNAKANNSVEDKKDVDENDWQPLLLLGLMANPASNLINMDPFSPNPVPRISVVPATPESSIKTSSTETRNKENPCQCQNQIQERNRNSSTEKPDLKNIDFSNEIDNSPDDSPQTEEHPYHSLSSSVATLRRFGTVSSLERVGSEEHEDVWENNVSSESEEGDEKGEYDEEMEEEPDYRRGIDNEAFNHSSIRHWTVRAGSFVAEKMAFFERFSEDYRSGVFFERYLRSSGDSVNGEDQQEEETSGATSGEEIWGTPTSGGELDDNLNSPCYEGKQSPNDGSISSDFGDDTEMMMDELLMTPPISAAAIRGCYLEEH</sequence>
<feature type="compositionally biased region" description="Basic and acidic residues" evidence="1">
    <location>
        <begin position="376"/>
        <end position="390"/>
    </location>
</feature>
<gene>
    <name evidence="2" type="ORF">NQ318_000422</name>
</gene>
<dbReference type="PANTHER" id="PTHR46848">
    <property type="entry name" value="REGULATOR OF G-PROTEIN SIGNALING 3"/>
    <property type="match status" value="1"/>
</dbReference>
<proteinExistence type="predicted"/>
<keyword evidence="3" id="KW-1185">Reference proteome</keyword>
<dbReference type="AlphaFoldDB" id="A0AAV8YV45"/>
<dbReference type="GO" id="GO:0005886">
    <property type="term" value="C:plasma membrane"/>
    <property type="evidence" value="ECO:0007669"/>
    <property type="project" value="TreeGrafter"/>
</dbReference>
<feature type="region of interest" description="Disordered" evidence="1">
    <location>
        <begin position="431"/>
        <end position="467"/>
    </location>
</feature>
<name>A0AAV8YV45_9CUCU</name>
<organism evidence="2 3">
    <name type="scientific">Aromia moschata</name>
    <dbReference type="NCBI Taxonomy" id="1265417"/>
    <lineage>
        <taxon>Eukaryota</taxon>
        <taxon>Metazoa</taxon>
        <taxon>Ecdysozoa</taxon>
        <taxon>Arthropoda</taxon>
        <taxon>Hexapoda</taxon>
        <taxon>Insecta</taxon>
        <taxon>Pterygota</taxon>
        <taxon>Neoptera</taxon>
        <taxon>Endopterygota</taxon>
        <taxon>Coleoptera</taxon>
        <taxon>Polyphaga</taxon>
        <taxon>Cucujiformia</taxon>
        <taxon>Chrysomeloidea</taxon>
        <taxon>Cerambycidae</taxon>
        <taxon>Cerambycinae</taxon>
        <taxon>Callichromatini</taxon>
        <taxon>Aromia</taxon>
    </lineage>
</organism>
<feature type="region of interest" description="Disordered" evidence="1">
    <location>
        <begin position="341"/>
        <end position="417"/>
    </location>
</feature>
<dbReference type="GO" id="GO:0003676">
    <property type="term" value="F:nucleic acid binding"/>
    <property type="evidence" value="ECO:0007669"/>
    <property type="project" value="InterPro"/>
</dbReference>
<feature type="region of interest" description="Disordered" evidence="1">
    <location>
        <begin position="523"/>
        <end position="588"/>
    </location>
</feature>
<accession>A0AAV8YV45</accession>
<dbReference type="PANTHER" id="PTHR46848:SF1">
    <property type="entry name" value="REGULATOR OF G-PROTEIN SIGNALING 3"/>
    <property type="match status" value="1"/>
</dbReference>
<feature type="compositionally biased region" description="Polar residues" evidence="1">
    <location>
        <begin position="568"/>
        <end position="577"/>
    </location>
</feature>
<feature type="compositionally biased region" description="Polar residues" evidence="1">
    <location>
        <begin position="350"/>
        <end position="375"/>
    </location>
</feature>
<protein>
    <submittedName>
        <fullName evidence="2">Uncharacterized protein</fullName>
    </submittedName>
</protein>